<protein>
    <recommendedName>
        <fullName evidence="5">DUF4054 domain-containing protein</fullName>
    </recommendedName>
</protein>
<evidence type="ECO:0000313" key="1">
    <source>
        <dbReference type="EMBL" id="OOR87284.1"/>
    </source>
</evidence>
<reference evidence="1 3" key="1">
    <citation type="submission" date="2017-02" db="EMBL/GenBank/DDBJ databases">
        <title>Draft genome sequence of Moraxella caviae CCUG 355 type strain.</title>
        <authorList>
            <person name="Engstrom-Jakobsson H."/>
            <person name="Salva-Serra F."/>
            <person name="Thorell K."/>
            <person name="Gonzales-Siles L."/>
            <person name="Karlsson R."/>
            <person name="Boulund F."/>
            <person name="Engstrand L."/>
            <person name="Moore E."/>
        </authorList>
    </citation>
    <scope>NUCLEOTIDE SEQUENCE [LARGE SCALE GENOMIC DNA]</scope>
    <source>
        <strain evidence="1 3">CCUG 355</strain>
    </source>
</reference>
<dbReference type="EMBL" id="MUXU01000078">
    <property type="protein sequence ID" value="OOR87284.1"/>
    <property type="molecule type" value="Genomic_DNA"/>
</dbReference>
<accession>A0A1S9ZUZ7</accession>
<evidence type="ECO:0000313" key="3">
    <source>
        <dbReference type="Proteomes" id="UP000190435"/>
    </source>
</evidence>
<dbReference type="Proteomes" id="UP000190435">
    <property type="component" value="Unassembled WGS sequence"/>
</dbReference>
<dbReference type="InterPro" id="IPR025127">
    <property type="entry name" value="DUF4054"/>
</dbReference>
<evidence type="ECO:0000313" key="4">
    <source>
        <dbReference type="Proteomes" id="UP000255279"/>
    </source>
</evidence>
<evidence type="ECO:0000313" key="2">
    <source>
        <dbReference type="EMBL" id="STZ14050.1"/>
    </source>
</evidence>
<dbReference type="RefSeq" id="WP_078277453.1">
    <property type="nucleotide sequence ID" value="NZ_MUXU01000078.1"/>
</dbReference>
<dbReference type="Proteomes" id="UP000255279">
    <property type="component" value="Unassembled WGS sequence"/>
</dbReference>
<proteinExistence type="predicted"/>
<dbReference type="AlphaFoldDB" id="A0A1S9ZUZ7"/>
<sequence>MNTFIQRYPEFADHAGVQMALDDASLLITSYQISTAQKPLAVMLLAAHLLSTQDTVPEPQVKRTKADVLEVEFYQNTSGDGLADWFAQSQYGKLFWAMVQSKPRGVGVCVV</sequence>
<name>A0A1S9ZUZ7_9GAMM</name>
<gene>
    <name evidence="1" type="ORF">B0181_10565</name>
    <name evidence="2" type="ORF">NCTC10293_01639</name>
</gene>
<keyword evidence="3" id="KW-1185">Reference proteome</keyword>
<dbReference type="OrthoDB" id="6649918at2"/>
<reference evidence="2 4" key="2">
    <citation type="submission" date="2018-06" db="EMBL/GenBank/DDBJ databases">
        <authorList>
            <consortium name="Pathogen Informatics"/>
            <person name="Doyle S."/>
        </authorList>
    </citation>
    <scope>NUCLEOTIDE SEQUENCE [LARGE SCALE GENOMIC DNA]</scope>
    <source>
        <strain evidence="2 4">NCTC10293</strain>
    </source>
</reference>
<dbReference type="EMBL" id="UGQE01000004">
    <property type="protein sequence ID" value="STZ14050.1"/>
    <property type="molecule type" value="Genomic_DNA"/>
</dbReference>
<organism evidence="1 3">
    <name type="scientific">Moraxella caviae</name>
    <dbReference type="NCBI Taxonomy" id="34060"/>
    <lineage>
        <taxon>Bacteria</taxon>
        <taxon>Pseudomonadati</taxon>
        <taxon>Pseudomonadota</taxon>
        <taxon>Gammaproteobacteria</taxon>
        <taxon>Moraxellales</taxon>
        <taxon>Moraxellaceae</taxon>
        <taxon>Moraxella</taxon>
    </lineage>
</organism>
<dbReference type="STRING" id="34060.B0181_10565"/>
<dbReference type="Pfam" id="PF13262">
    <property type="entry name" value="DUF4054"/>
    <property type="match status" value="1"/>
</dbReference>
<evidence type="ECO:0008006" key="5">
    <source>
        <dbReference type="Google" id="ProtNLM"/>
    </source>
</evidence>